<dbReference type="Pfam" id="PF07000">
    <property type="entry name" value="DUF1308"/>
    <property type="match status" value="1"/>
</dbReference>
<protein>
    <submittedName>
        <fullName evidence="4">Uncharacterized protein</fullName>
    </submittedName>
</protein>
<evidence type="ECO:0000256" key="1">
    <source>
        <dbReference type="ARBA" id="ARBA00006588"/>
    </source>
</evidence>
<proteinExistence type="inferred from homology"/>
<name>A0AAN0IJ71_AMPQE</name>
<dbReference type="Proteomes" id="UP000007879">
    <property type="component" value="Unassembled WGS sequence"/>
</dbReference>
<dbReference type="KEGG" id="aqu:100639210"/>
<comment type="similarity">
    <text evidence="1">Belongs to the UPF0415 family.</text>
</comment>
<dbReference type="PANTHER" id="PTHR13379">
    <property type="entry name" value="UNCHARACTERIZED DUF1308"/>
    <property type="match status" value="1"/>
</dbReference>
<dbReference type="GeneID" id="100639210"/>
<evidence type="ECO:0000259" key="2">
    <source>
        <dbReference type="Pfam" id="PF07000"/>
    </source>
</evidence>
<dbReference type="EnsemblMetazoa" id="XM_003391521.3">
    <property type="protein sequence ID" value="XP_003391569.3"/>
    <property type="gene ID" value="LOC100639210"/>
</dbReference>
<feature type="domain" description="DUF5614" evidence="3">
    <location>
        <begin position="20"/>
        <end position="211"/>
    </location>
</feature>
<sequence length="365" mass="40827">MAVPGRPESRAAKGAEVLHKFKERQVFAQRLLEEANRLRSEAKILGMQRIEKQIKAEMEMLEKLITGSQIIKDHHIKSTNLLHLEGVIHIIKNTHFMLSKSKGSLTAVERFFKFTDSTGIVQNTMVDVVCNGGASWIKIFARRRQALHKKWLGDCNFGEKSVSDFAEDYINASEQNHYNFSPPSIYFVFFDGITDSISASLKKMNITVVGPTYPDDSIEEAPSPLQIAAMLGSMSSEQPLTVPLAMESKCSLINMDVSSMLAWVSSITHSDSTVIHYHDSVLAEQARQERKDPLWPMLQKATEGKSLLACKTAIDDFKSILSVVAGLSEKERAKELLSTINVVPDQPSERARNLHNSGRIKERAK</sequence>
<reference evidence="4" key="2">
    <citation type="submission" date="2024-06" db="UniProtKB">
        <authorList>
            <consortium name="EnsemblMetazoa"/>
        </authorList>
    </citation>
    <scope>IDENTIFICATION</scope>
</reference>
<dbReference type="InterPro" id="IPR010733">
    <property type="entry name" value="DUF1308"/>
</dbReference>
<evidence type="ECO:0000313" key="5">
    <source>
        <dbReference type="Proteomes" id="UP000007879"/>
    </source>
</evidence>
<dbReference type="PANTHER" id="PTHR13379:SF0">
    <property type="entry name" value="UPF0415 PROTEIN C7ORF25"/>
    <property type="match status" value="1"/>
</dbReference>
<keyword evidence="5" id="KW-1185">Reference proteome</keyword>
<evidence type="ECO:0000259" key="3">
    <source>
        <dbReference type="Pfam" id="PF18474"/>
    </source>
</evidence>
<dbReference type="Pfam" id="PF18474">
    <property type="entry name" value="DUF5614"/>
    <property type="match status" value="1"/>
</dbReference>
<evidence type="ECO:0000313" key="4">
    <source>
        <dbReference type="EnsemblMetazoa" id="XP_003391569.3"/>
    </source>
</evidence>
<dbReference type="RefSeq" id="XP_003391569.3">
    <property type="nucleotide sequence ID" value="XM_003391521.3"/>
</dbReference>
<dbReference type="AlphaFoldDB" id="A0AAN0IJ71"/>
<feature type="domain" description="DUF1308" evidence="2">
    <location>
        <begin position="253"/>
        <end position="365"/>
    </location>
</feature>
<reference evidence="5" key="1">
    <citation type="journal article" date="2010" name="Nature">
        <title>The Amphimedon queenslandica genome and the evolution of animal complexity.</title>
        <authorList>
            <person name="Srivastava M."/>
            <person name="Simakov O."/>
            <person name="Chapman J."/>
            <person name="Fahey B."/>
            <person name="Gauthier M.E."/>
            <person name="Mitros T."/>
            <person name="Richards G.S."/>
            <person name="Conaco C."/>
            <person name="Dacre M."/>
            <person name="Hellsten U."/>
            <person name="Larroux C."/>
            <person name="Putnam N.H."/>
            <person name="Stanke M."/>
            <person name="Adamska M."/>
            <person name="Darling A."/>
            <person name="Degnan S.M."/>
            <person name="Oakley T.H."/>
            <person name="Plachetzki D.C."/>
            <person name="Zhai Y."/>
            <person name="Adamski M."/>
            <person name="Calcino A."/>
            <person name="Cummins S.F."/>
            <person name="Goodstein D.M."/>
            <person name="Harris C."/>
            <person name="Jackson D.J."/>
            <person name="Leys S.P."/>
            <person name="Shu S."/>
            <person name="Woodcroft B.J."/>
            <person name="Vervoort M."/>
            <person name="Kosik K.S."/>
            <person name="Manning G."/>
            <person name="Degnan B.M."/>
            <person name="Rokhsar D.S."/>
        </authorList>
    </citation>
    <scope>NUCLEOTIDE SEQUENCE [LARGE SCALE GENOMIC DNA]</scope>
</reference>
<organism evidence="4 5">
    <name type="scientific">Amphimedon queenslandica</name>
    <name type="common">Sponge</name>
    <dbReference type="NCBI Taxonomy" id="400682"/>
    <lineage>
        <taxon>Eukaryota</taxon>
        <taxon>Metazoa</taxon>
        <taxon>Porifera</taxon>
        <taxon>Demospongiae</taxon>
        <taxon>Heteroscleromorpha</taxon>
        <taxon>Haplosclerida</taxon>
        <taxon>Niphatidae</taxon>
        <taxon>Amphimedon</taxon>
    </lineage>
</organism>
<dbReference type="InterPro" id="IPR041076">
    <property type="entry name" value="DUF5614"/>
</dbReference>
<accession>A0AAN0IJ71</accession>